<proteinExistence type="predicted"/>
<feature type="non-terminal residue" evidence="3">
    <location>
        <position position="146"/>
    </location>
</feature>
<evidence type="ECO:0000313" key="3">
    <source>
        <dbReference type="EMBL" id="KAF5826622.1"/>
    </source>
</evidence>
<keyword evidence="4" id="KW-1185">Reference proteome</keyword>
<feature type="compositionally biased region" description="Basic and acidic residues" evidence="2">
    <location>
        <begin position="125"/>
        <end position="139"/>
    </location>
</feature>
<evidence type="ECO:0000313" key="4">
    <source>
        <dbReference type="Proteomes" id="UP000815325"/>
    </source>
</evidence>
<evidence type="ECO:0000256" key="2">
    <source>
        <dbReference type="SAM" id="MobiDB-lite"/>
    </source>
</evidence>
<feature type="region of interest" description="Disordered" evidence="2">
    <location>
        <begin position="124"/>
        <end position="146"/>
    </location>
</feature>
<dbReference type="EMBL" id="MU070804">
    <property type="protein sequence ID" value="KAF5826622.1"/>
    <property type="molecule type" value="Genomic_DNA"/>
</dbReference>
<gene>
    <name evidence="3" type="ORF">DUNSADRAFT_2504</name>
</gene>
<dbReference type="Proteomes" id="UP000815325">
    <property type="component" value="Unassembled WGS sequence"/>
</dbReference>
<comment type="caution">
    <text evidence="3">The sequence shown here is derived from an EMBL/GenBank/DDBJ whole genome shotgun (WGS) entry which is preliminary data.</text>
</comment>
<feature type="non-terminal residue" evidence="3">
    <location>
        <position position="1"/>
    </location>
</feature>
<name>A0ABQ7FW77_DUNSA</name>
<sequence>RDSLQRDVEALCLQTQGSSMFSHSRVLAERVAAAEKELKETRGKVRALTEEHHAMGVELSLARGGRQSAEAALSAEREHVLQLEAEKEFHKATSARSLSAKDCMAAELEDVRRRLASTSMALSVADHRADSEERGKHAAEATLAKR</sequence>
<accession>A0ABQ7FW77</accession>
<evidence type="ECO:0000256" key="1">
    <source>
        <dbReference type="SAM" id="Coils"/>
    </source>
</evidence>
<keyword evidence="1" id="KW-0175">Coiled coil</keyword>
<protein>
    <submittedName>
        <fullName evidence="3">Uncharacterized protein</fullName>
    </submittedName>
</protein>
<feature type="coiled-coil region" evidence="1">
    <location>
        <begin position="24"/>
        <end position="86"/>
    </location>
</feature>
<organism evidence="3 4">
    <name type="scientific">Dunaliella salina</name>
    <name type="common">Green alga</name>
    <name type="synonym">Protococcus salinus</name>
    <dbReference type="NCBI Taxonomy" id="3046"/>
    <lineage>
        <taxon>Eukaryota</taxon>
        <taxon>Viridiplantae</taxon>
        <taxon>Chlorophyta</taxon>
        <taxon>core chlorophytes</taxon>
        <taxon>Chlorophyceae</taxon>
        <taxon>CS clade</taxon>
        <taxon>Chlamydomonadales</taxon>
        <taxon>Dunaliellaceae</taxon>
        <taxon>Dunaliella</taxon>
    </lineage>
</organism>
<reference evidence="3" key="1">
    <citation type="submission" date="2017-08" db="EMBL/GenBank/DDBJ databases">
        <authorList>
            <person name="Polle J.E."/>
            <person name="Barry K."/>
            <person name="Cushman J."/>
            <person name="Schmutz J."/>
            <person name="Tran D."/>
            <person name="Hathwaick L.T."/>
            <person name="Yim W.C."/>
            <person name="Jenkins J."/>
            <person name="Mckie-Krisberg Z.M."/>
            <person name="Prochnik S."/>
            <person name="Lindquist E."/>
            <person name="Dockter R.B."/>
            <person name="Adam C."/>
            <person name="Molina H."/>
            <person name="Bunkerborg J."/>
            <person name="Jin E."/>
            <person name="Buchheim M."/>
            <person name="Magnuson J."/>
        </authorList>
    </citation>
    <scope>NUCLEOTIDE SEQUENCE</scope>
    <source>
        <strain evidence="3">CCAP 19/18</strain>
    </source>
</reference>